<protein>
    <submittedName>
        <fullName evidence="3">Uncharacterized protein</fullName>
    </submittedName>
</protein>
<dbReference type="Proteomes" id="UP001240250">
    <property type="component" value="Unassembled WGS sequence"/>
</dbReference>
<feature type="transmembrane region" description="Helical" evidence="2">
    <location>
        <begin position="72"/>
        <end position="91"/>
    </location>
</feature>
<keyword evidence="2" id="KW-0472">Membrane</keyword>
<organism evidence="3 4">
    <name type="scientific">Cellulomonas iranensis</name>
    <dbReference type="NCBI Taxonomy" id="76862"/>
    <lineage>
        <taxon>Bacteria</taxon>
        <taxon>Bacillati</taxon>
        <taxon>Actinomycetota</taxon>
        <taxon>Actinomycetes</taxon>
        <taxon>Micrococcales</taxon>
        <taxon>Cellulomonadaceae</taxon>
        <taxon>Cellulomonas</taxon>
    </lineage>
</organism>
<feature type="region of interest" description="Disordered" evidence="1">
    <location>
        <begin position="1"/>
        <end position="38"/>
    </location>
</feature>
<keyword evidence="2" id="KW-0812">Transmembrane</keyword>
<evidence type="ECO:0000256" key="1">
    <source>
        <dbReference type="SAM" id="MobiDB-lite"/>
    </source>
</evidence>
<comment type="caution">
    <text evidence="3">The sequence shown here is derived from an EMBL/GenBank/DDBJ whole genome shotgun (WGS) entry which is preliminary data.</text>
</comment>
<evidence type="ECO:0000313" key="3">
    <source>
        <dbReference type="EMBL" id="MDQ0426328.1"/>
    </source>
</evidence>
<dbReference type="EMBL" id="JAUSVM010000001">
    <property type="protein sequence ID" value="MDQ0426328.1"/>
    <property type="molecule type" value="Genomic_DNA"/>
</dbReference>
<proteinExistence type="predicted"/>
<keyword evidence="2" id="KW-1133">Transmembrane helix</keyword>
<evidence type="ECO:0000313" key="4">
    <source>
        <dbReference type="Proteomes" id="UP001240250"/>
    </source>
</evidence>
<sequence length="104" mass="10316">MSTDETQPLAAPADAAHAPGTPDQAPVGVTPPAATAPRPGVRVSTVVGGLIGVLLGVGVLLVAAGYTIDVELAAIVLLILAGVGLILGPLVQGMRRGREARVPR</sequence>
<gene>
    <name evidence="3" type="ORF">JO380_002709</name>
</gene>
<reference evidence="3 4" key="1">
    <citation type="submission" date="2023-07" db="EMBL/GenBank/DDBJ databases">
        <title>Sequencing the genomes of 1000 actinobacteria strains.</title>
        <authorList>
            <person name="Klenk H.-P."/>
        </authorList>
    </citation>
    <scope>NUCLEOTIDE SEQUENCE [LARGE SCALE GENOMIC DNA]</scope>
    <source>
        <strain evidence="3 4">DSM 14785</strain>
    </source>
</reference>
<feature type="compositionally biased region" description="Low complexity" evidence="1">
    <location>
        <begin position="8"/>
        <end position="38"/>
    </location>
</feature>
<feature type="transmembrane region" description="Helical" evidence="2">
    <location>
        <begin position="46"/>
        <end position="66"/>
    </location>
</feature>
<evidence type="ECO:0000256" key="2">
    <source>
        <dbReference type="SAM" id="Phobius"/>
    </source>
</evidence>
<keyword evidence="4" id="KW-1185">Reference proteome</keyword>
<accession>A0ABU0GLX7</accession>
<dbReference type="RefSeq" id="WP_070318445.1">
    <property type="nucleotide sequence ID" value="NZ_JAUSVM010000001.1"/>
</dbReference>
<name>A0ABU0GLX7_9CELL</name>